<keyword evidence="2" id="KW-1185">Reference proteome</keyword>
<proteinExistence type="predicted"/>
<evidence type="ECO:0000313" key="2">
    <source>
        <dbReference type="Proteomes" id="UP001226691"/>
    </source>
</evidence>
<name>A0ABU0TX30_MICTR</name>
<sequence>MGKHHKKAGDGVDIVTALPATDIARHAKKALDISKGSGLGKARMALTGESADGLTFAVQNILGMTLTQFRLTITDDGSRRTAVAALGEYTTSQTTVYFIPIMPKTIEGYSDYMRWCAALSEFVQAADSAARVTMRKAQ</sequence>
<dbReference type="RefSeq" id="WP_307484974.1">
    <property type="nucleotide sequence ID" value="NZ_JAUTBF010000001.1"/>
</dbReference>
<reference evidence="1 2" key="1">
    <citation type="submission" date="2023-07" db="EMBL/GenBank/DDBJ databases">
        <title>Functional and genomic diversity of the sorghum phyllosphere microbiome.</title>
        <authorList>
            <person name="Shade A."/>
        </authorList>
    </citation>
    <scope>NUCLEOTIDE SEQUENCE [LARGE SCALE GENOMIC DNA]</scope>
    <source>
        <strain evidence="1 2">SORGH_AS_1207</strain>
    </source>
</reference>
<gene>
    <name evidence="1" type="ORF">QE412_002798</name>
</gene>
<accession>A0ABU0TX30</accession>
<dbReference type="Proteomes" id="UP001226691">
    <property type="component" value="Unassembled WGS sequence"/>
</dbReference>
<protein>
    <submittedName>
        <fullName evidence="1">Uncharacterized protein</fullName>
    </submittedName>
</protein>
<organism evidence="1 2">
    <name type="scientific">Microbacterium trichothecenolyticum</name>
    <name type="common">Aureobacterium trichothecenolyticum</name>
    <dbReference type="NCBI Taxonomy" id="69370"/>
    <lineage>
        <taxon>Bacteria</taxon>
        <taxon>Bacillati</taxon>
        <taxon>Actinomycetota</taxon>
        <taxon>Actinomycetes</taxon>
        <taxon>Micrococcales</taxon>
        <taxon>Microbacteriaceae</taxon>
        <taxon>Microbacterium</taxon>
    </lineage>
</organism>
<dbReference type="EMBL" id="JAUTBF010000001">
    <property type="protein sequence ID" value="MDQ1124225.1"/>
    <property type="molecule type" value="Genomic_DNA"/>
</dbReference>
<evidence type="ECO:0000313" key="1">
    <source>
        <dbReference type="EMBL" id="MDQ1124225.1"/>
    </source>
</evidence>
<comment type="caution">
    <text evidence="1">The sequence shown here is derived from an EMBL/GenBank/DDBJ whole genome shotgun (WGS) entry which is preliminary data.</text>
</comment>